<feature type="compositionally biased region" description="Pro residues" evidence="1">
    <location>
        <begin position="30"/>
        <end position="47"/>
    </location>
</feature>
<keyword evidence="2" id="KW-1133">Transmembrane helix</keyword>
<proteinExistence type="predicted"/>
<gene>
    <name evidence="3" type="ORF">AB0K40_26050</name>
</gene>
<keyword evidence="2" id="KW-0472">Membrane</keyword>
<sequence>MNIFPPERDLPEGRHQLLKEFVMTALQNNPTPPQPTSSPASPTPPASSRPRRKLLRPGVLAPALGLAAAAAVALPLMFGGTAAYAVAKNPDGTISITVNEAKNPKALESDLRQMGYNIVVDYLPEGKKCATRPRGTNWVPKEEDSLAVFPPTVDTGGFQIDPQQIKPGQTGVLEFAVNENAEAGTVVAGIWARISNGPVTPCDLIDGSAPLGD</sequence>
<feature type="transmembrane region" description="Helical" evidence="2">
    <location>
        <begin position="59"/>
        <end position="87"/>
    </location>
</feature>
<organism evidence="3 4">
    <name type="scientific">Nonomuraea bangladeshensis</name>
    <dbReference type="NCBI Taxonomy" id="404385"/>
    <lineage>
        <taxon>Bacteria</taxon>
        <taxon>Bacillati</taxon>
        <taxon>Actinomycetota</taxon>
        <taxon>Actinomycetes</taxon>
        <taxon>Streptosporangiales</taxon>
        <taxon>Streptosporangiaceae</taxon>
        <taxon>Nonomuraea</taxon>
    </lineage>
</organism>
<evidence type="ECO:0000256" key="2">
    <source>
        <dbReference type="SAM" id="Phobius"/>
    </source>
</evidence>
<evidence type="ECO:0000256" key="1">
    <source>
        <dbReference type="SAM" id="MobiDB-lite"/>
    </source>
</evidence>
<evidence type="ECO:0008006" key="5">
    <source>
        <dbReference type="Google" id="ProtNLM"/>
    </source>
</evidence>
<keyword evidence="4" id="KW-1185">Reference proteome</keyword>
<protein>
    <recommendedName>
        <fullName evidence="5">DUF4352 domain-containing protein</fullName>
    </recommendedName>
</protein>
<reference evidence="3 4" key="1">
    <citation type="submission" date="2024-06" db="EMBL/GenBank/DDBJ databases">
        <title>The Natural Products Discovery Center: Release of the First 8490 Sequenced Strains for Exploring Actinobacteria Biosynthetic Diversity.</title>
        <authorList>
            <person name="Kalkreuter E."/>
            <person name="Kautsar S.A."/>
            <person name="Yang D."/>
            <person name="Bader C.D."/>
            <person name="Teijaro C.N."/>
            <person name="Fluegel L."/>
            <person name="Davis C.M."/>
            <person name="Simpson J.R."/>
            <person name="Lauterbach L."/>
            <person name="Steele A.D."/>
            <person name="Gui C."/>
            <person name="Meng S."/>
            <person name="Li G."/>
            <person name="Viehrig K."/>
            <person name="Ye F."/>
            <person name="Su P."/>
            <person name="Kiefer A.F."/>
            <person name="Nichols A."/>
            <person name="Cepeda A.J."/>
            <person name="Yan W."/>
            <person name="Fan B."/>
            <person name="Jiang Y."/>
            <person name="Adhikari A."/>
            <person name="Zheng C.-J."/>
            <person name="Schuster L."/>
            <person name="Cowan T.M."/>
            <person name="Smanski M.J."/>
            <person name="Chevrette M.G."/>
            <person name="De Carvalho L.P.S."/>
            <person name="Shen B."/>
        </authorList>
    </citation>
    <scope>NUCLEOTIDE SEQUENCE [LARGE SCALE GENOMIC DNA]</scope>
    <source>
        <strain evidence="3 4">NPDC049574</strain>
    </source>
</reference>
<accession>A0ABV3H909</accession>
<comment type="caution">
    <text evidence="3">The sequence shown here is derived from an EMBL/GenBank/DDBJ whole genome shotgun (WGS) entry which is preliminary data.</text>
</comment>
<feature type="region of interest" description="Disordered" evidence="1">
    <location>
        <begin position="27"/>
        <end position="52"/>
    </location>
</feature>
<evidence type="ECO:0000313" key="4">
    <source>
        <dbReference type="Proteomes" id="UP001552427"/>
    </source>
</evidence>
<evidence type="ECO:0000313" key="3">
    <source>
        <dbReference type="EMBL" id="MEV4288984.1"/>
    </source>
</evidence>
<dbReference type="Proteomes" id="UP001552427">
    <property type="component" value="Unassembled WGS sequence"/>
</dbReference>
<dbReference type="EMBL" id="JBFARM010000008">
    <property type="protein sequence ID" value="MEV4288984.1"/>
    <property type="molecule type" value="Genomic_DNA"/>
</dbReference>
<keyword evidence="2" id="KW-0812">Transmembrane</keyword>
<dbReference type="RefSeq" id="WP_364454546.1">
    <property type="nucleotide sequence ID" value="NZ_JBFARM010000008.1"/>
</dbReference>
<name>A0ABV3H909_9ACTN</name>